<evidence type="ECO:0000256" key="1">
    <source>
        <dbReference type="SAM" id="MobiDB-lite"/>
    </source>
</evidence>
<evidence type="ECO:0000313" key="2">
    <source>
        <dbReference type="EMBL" id="CUU57416.1"/>
    </source>
</evidence>
<accession>A0A0S4QR94</accession>
<gene>
    <name evidence="2" type="ORF">Ga0074812_11276</name>
</gene>
<dbReference type="Proteomes" id="UP000198802">
    <property type="component" value="Unassembled WGS sequence"/>
</dbReference>
<reference evidence="3" key="1">
    <citation type="submission" date="2015-11" db="EMBL/GenBank/DDBJ databases">
        <authorList>
            <person name="Varghese N."/>
        </authorList>
    </citation>
    <scope>NUCLEOTIDE SEQUENCE [LARGE SCALE GENOMIC DNA]</scope>
    <source>
        <strain evidence="3">DSM 45899</strain>
    </source>
</reference>
<sequence length="58" mass="5832">MGWLDGAGLAGGVGAEAEVVMTPRLATDRRPDETVLNPVMPFQGVTGPGNGPGRQAVG</sequence>
<feature type="region of interest" description="Disordered" evidence="1">
    <location>
        <begin position="38"/>
        <end position="58"/>
    </location>
</feature>
<protein>
    <submittedName>
        <fullName evidence="2">Uncharacterized protein</fullName>
    </submittedName>
</protein>
<name>A0A0S4QR94_9ACTN</name>
<keyword evidence="3" id="KW-1185">Reference proteome</keyword>
<dbReference type="AlphaFoldDB" id="A0A0S4QR94"/>
<proteinExistence type="predicted"/>
<dbReference type="EMBL" id="FAOZ01000012">
    <property type="protein sequence ID" value="CUU57416.1"/>
    <property type="molecule type" value="Genomic_DNA"/>
</dbReference>
<organism evidence="2 3">
    <name type="scientific">Parafrankia irregularis</name>
    <dbReference type="NCBI Taxonomy" id="795642"/>
    <lineage>
        <taxon>Bacteria</taxon>
        <taxon>Bacillati</taxon>
        <taxon>Actinomycetota</taxon>
        <taxon>Actinomycetes</taxon>
        <taxon>Frankiales</taxon>
        <taxon>Frankiaceae</taxon>
        <taxon>Parafrankia</taxon>
    </lineage>
</organism>
<evidence type="ECO:0000313" key="3">
    <source>
        <dbReference type="Proteomes" id="UP000198802"/>
    </source>
</evidence>